<dbReference type="InterPro" id="IPR009057">
    <property type="entry name" value="Homeodomain-like_sf"/>
</dbReference>
<evidence type="ECO:0000256" key="2">
    <source>
        <dbReference type="ARBA" id="ARBA00022723"/>
    </source>
</evidence>
<feature type="DNA-binding region" description="H-T-H motif" evidence="7">
    <location>
        <begin position="15"/>
        <end position="35"/>
    </location>
</feature>
<dbReference type="Gene3D" id="1.10.10.60">
    <property type="entry name" value="Homeodomain-like"/>
    <property type="match status" value="1"/>
</dbReference>
<keyword evidence="6 7" id="KW-0539">Nucleus</keyword>
<evidence type="ECO:0000259" key="10">
    <source>
        <dbReference type="PROSITE" id="PS51253"/>
    </source>
</evidence>
<evidence type="ECO:0000256" key="7">
    <source>
        <dbReference type="PROSITE-ProRule" id="PRU00320"/>
    </source>
</evidence>
<sequence>MKAAINAVQKGRLTQRVAAARYNIPRRTLRDHLKTGQEIKRFGRKPILTKKQEEDLAARIKRFANIGIPLTTKFIRKQAFLFCERYDITNNFGSSKRVAGVDWLRSFLKRNPSISKRKPQIMNPARAQKLNKPIVQQHFQTILEEVYVFSSDENQSFIDKGESTPNKQYSEQDNIPNDDTTNYLDDDNVPLSNLRKEPGYRTEFHNFLPTPNYAITKTNRLRKKAINYKGQRITKDLFDKKGEDKKKIKNTKTKSNNKSKKYNKNNTKIETKNMYMEKKTIYEYNKQEKRKIINQEKDNTEEWYCYACHENIKLDMRQCGFCKKWYHEECVGLSKYDKEFICSNCD</sequence>
<dbReference type="Pfam" id="PF05225">
    <property type="entry name" value="HTH_psq"/>
    <property type="match status" value="1"/>
</dbReference>
<evidence type="ECO:0008006" key="13">
    <source>
        <dbReference type="Google" id="ProtNLM"/>
    </source>
</evidence>
<dbReference type="SUPFAM" id="SSF46689">
    <property type="entry name" value="Homeodomain-like"/>
    <property type="match status" value="1"/>
</dbReference>
<dbReference type="Pfam" id="PF03221">
    <property type="entry name" value="HTH_Tnp_Tc5"/>
    <property type="match status" value="1"/>
</dbReference>
<feature type="domain" description="HTH CENPB-type" evidence="10">
    <location>
        <begin position="40"/>
        <end position="117"/>
    </location>
</feature>
<gene>
    <name evidence="11" type="ORF">EEDITHA_LOCUS15463</name>
</gene>
<comment type="subcellular location">
    <subcellularLocation>
        <location evidence="1 7">Nucleus</location>
    </subcellularLocation>
</comment>
<dbReference type="InterPro" id="IPR013083">
    <property type="entry name" value="Znf_RING/FYVE/PHD"/>
</dbReference>
<dbReference type="PROSITE" id="PS50960">
    <property type="entry name" value="HTH_PSQ"/>
    <property type="match status" value="1"/>
</dbReference>
<organism evidence="11 12">
    <name type="scientific">Euphydryas editha</name>
    <name type="common">Edith's checkerspot</name>
    <dbReference type="NCBI Taxonomy" id="104508"/>
    <lineage>
        <taxon>Eukaryota</taxon>
        <taxon>Metazoa</taxon>
        <taxon>Ecdysozoa</taxon>
        <taxon>Arthropoda</taxon>
        <taxon>Hexapoda</taxon>
        <taxon>Insecta</taxon>
        <taxon>Pterygota</taxon>
        <taxon>Neoptera</taxon>
        <taxon>Endopterygota</taxon>
        <taxon>Lepidoptera</taxon>
        <taxon>Glossata</taxon>
        <taxon>Ditrysia</taxon>
        <taxon>Papilionoidea</taxon>
        <taxon>Nymphalidae</taxon>
        <taxon>Nymphalinae</taxon>
        <taxon>Euphydryas</taxon>
    </lineage>
</organism>
<reference evidence="11" key="1">
    <citation type="submission" date="2022-03" db="EMBL/GenBank/DDBJ databases">
        <authorList>
            <person name="Tunstrom K."/>
        </authorList>
    </citation>
    <scope>NUCLEOTIDE SEQUENCE</scope>
</reference>
<dbReference type="GO" id="GO:0008270">
    <property type="term" value="F:zinc ion binding"/>
    <property type="evidence" value="ECO:0007669"/>
    <property type="project" value="UniProtKB-KW"/>
</dbReference>
<dbReference type="SUPFAM" id="SSF57903">
    <property type="entry name" value="FYVE/PHD zinc finger"/>
    <property type="match status" value="1"/>
</dbReference>
<evidence type="ECO:0000256" key="5">
    <source>
        <dbReference type="ARBA" id="ARBA00023125"/>
    </source>
</evidence>
<proteinExistence type="predicted"/>
<keyword evidence="4" id="KW-0862">Zinc</keyword>
<keyword evidence="5 7" id="KW-0238">DNA-binding</keyword>
<protein>
    <recommendedName>
        <fullName evidence="13">HTH psq-type domain-containing protein</fullName>
    </recommendedName>
</protein>
<evidence type="ECO:0000256" key="6">
    <source>
        <dbReference type="ARBA" id="ARBA00023242"/>
    </source>
</evidence>
<feature type="domain" description="HTH psq-type" evidence="9">
    <location>
        <begin position="1"/>
        <end position="39"/>
    </location>
</feature>
<dbReference type="Gene3D" id="3.30.40.10">
    <property type="entry name" value="Zinc/RING finger domain, C3HC4 (zinc finger)"/>
    <property type="match status" value="1"/>
</dbReference>
<dbReference type="CDD" id="cd15489">
    <property type="entry name" value="PHD_SF"/>
    <property type="match status" value="1"/>
</dbReference>
<dbReference type="GO" id="GO:0003677">
    <property type="term" value="F:DNA binding"/>
    <property type="evidence" value="ECO:0007669"/>
    <property type="project" value="UniProtKB-UniRule"/>
</dbReference>
<feature type="compositionally biased region" description="Polar residues" evidence="8">
    <location>
        <begin position="157"/>
        <end position="175"/>
    </location>
</feature>
<feature type="region of interest" description="Disordered" evidence="8">
    <location>
        <begin position="157"/>
        <end position="181"/>
    </location>
</feature>
<dbReference type="InterPro" id="IPR011011">
    <property type="entry name" value="Znf_FYVE_PHD"/>
</dbReference>
<keyword evidence="2" id="KW-0479">Metal-binding</keyword>
<dbReference type="EMBL" id="CAKOGL010000023">
    <property type="protein sequence ID" value="CAH2100623.1"/>
    <property type="molecule type" value="Genomic_DNA"/>
</dbReference>
<evidence type="ECO:0000313" key="11">
    <source>
        <dbReference type="EMBL" id="CAH2100623.1"/>
    </source>
</evidence>
<evidence type="ECO:0000313" key="12">
    <source>
        <dbReference type="Proteomes" id="UP001153954"/>
    </source>
</evidence>
<accession>A0AAU9URJ4</accession>
<name>A0AAU9URJ4_EUPED</name>
<evidence type="ECO:0000259" key="9">
    <source>
        <dbReference type="PROSITE" id="PS50960"/>
    </source>
</evidence>
<dbReference type="SMART" id="SM00249">
    <property type="entry name" value="PHD"/>
    <property type="match status" value="1"/>
</dbReference>
<keyword evidence="12" id="KW-1185">Reference proteome</keyword>
<dbReference type="GO" id="GO:0005634">
    <property type="term" value="C:nucleus"/>
    <property type="evidence" value="ECO:0007669"/>
    <property type="project" value="UniProtKB-SubCell"/>
</dbReference>
<dbReference type="Proteomes" id="UP001153954">
    <property type="component" value="Unassembled WGS sequence"/>
</dbReference>
<dbReference type="AlphaFoldDB" id="A0AAU9URJ4"/>
<evidence type="ECO:0000256" key="8">
    <source>
        <dbReference type="SAM" id="MobiDB-lite"/>
    </source>
</evidence>
<evidence type="ECO:0000256" key="1">
    <source>
        <dbReference type="ARBA" id="ARBA00004123"/>
    </source>
</evidence>
<keyword evidence="3" id="KW-0863">Zinc-finger</keyword>
<evidence type="ECO:0000256" key="4">
    <source>
        <dbReference type="ARBA" id="ARBA00022833"/>
    </source>
</evidence>
<dbReference type="InterPro" id="IPR001965">
    <property type="entry name" value="Znf_PHD"/>
</dbReference>
<dbReference type="PROSITE" id="PS51253">
    <property type="entry name" value="HTH_CENPB"/>
    <property type="match status" value="1"/>
</dbReference>
<dbReference type="InterPro" id="IPR006600">
    <property type="entry name" value="HTH_CenpB_DNA-bd_dom"/>
</dbReference>
<dbReference type="InterPro" id="IPR007889">
    <property type="entry name" value="HTH_Psq"/>
</dbReference>
<evidence type="ECO:0000256" key="3">
    <source>
        <dbReference type="ARBA" id="ARBA00022771"/>
    </source>
</evidence>
<comment type="caution">
    <text evidence="11">The sequence shown here is derived from an EMBL/GenBank/DDBJ whole genome shotgun (WGS) entry which is preliminary data.</text>
</comment>